<dbReference type="EMBL" id="JACGWO010000011">
    <property type="protein sequence ID" value="KAK4415646.1"/>
    <property type="molecule type" value="Genomic_DNA"/>
</dbReference>
<name>A0AAE1XPL8_9LAMI</name>
<comment type="caution">
    <text evidence="3">The sequence shown here is derived from an EMBL/GenBank/DDBJ whole genome shotgun (WGS) entry which is preliminary data.</text>
</comment>
<dbReference type="GO" id="GO:0003676">
    <property type="term" value="F:nucleic acid binding"/>
    <property type="evidence" value="ECO:0007669"/>
    <property type="project" value="InterPro"/>
</dbReference>
<evidence type="ECO:0000313" key="3">
    <source>
        <dbReference type="EMBL" id="KAK4415646.1"/>
    </source>
</evidence>
<accession>A0AAE1XPL8</accession>
<dbReference type="InterPro" id="IPR025558">
    <property type="entry name" value="DUF4283"/>
</dbReference>
<keyword evidence="1" id="KW-0862">Zinc</keyword>
<dbReference type="InterPro" id="IPR025836">
    <property type="entry name" value="Zn_knuckle_CX2CX4HX4C"/>
</dbReference>
<keyword evidence="1" id="KW-0863">Zinc-finger</keyword>
<protein>
    <recommendedName>
        <fullName evidence="2">CCHC-type domain-containing protein</fullName>
    </recommendedName>
</protein>
<dbReference type="GO" id="GO:0008270">
    <property type="term" value="F:zinc ion binding"/>
    <property type="evidence" value="ECO:0007669"/>
    <property type="project" value="UniProtKB-KW"/>
</dbReference>
<keyword evidence="4" id="KW-1185">Reference proteome</keyword>
<gene>
    <name evidence="3" type="ORF">Salat_2672000</name>
</gene>
<evidence type="ECO:0000313" key="4">
    <source>
        <dbReference type="Proteomes" id="UP001293254"/>
    </source>
</evidence>
<evidence type="ECO:0000259" key="2">
    <source>
        <dbReference type="PROSITE" id="PS50158"/>
    </source>
</evidence>
<organism evidence="3 4">
    <name type="scientific">Sesamum alatum</name>
    <dbReference type="NCBI Taxonomy" id="300844"/>
    <lineage>
        <taxon>Eukaryota</taxon>
        <taxon>Viridiplantae</taxon>
        <taxon>Streptophyta</taxon>
        <taxon>Embryophyta</taxon>
        <taxon>Tracheophyta</taxon>
        <taxon>Spermatophyta</taxon>
        <taxon>Magnoliopsida</taxon>
        <taxon>eudicotyledons</taxon>
        <taxon>Gunneridae</taxon>
        <taxon>Pentapetalae</taxon>
        <taxon>asterids</taxon>
        <taxon>lamiids</taxon>
        <taxon>Lamiales</taxon>
        <taxon>Pedaliaceae</taxon>
        <taxon>Sesamum</taxon>
    </lineage>
</organism>
<sequence>MENDLLRLDSVLSLMVEEGSGVVILRSEWDKGSGGFRLTLVGRLLSHRSVHFDALKVSLTNILHPAKGVVVRKVSESRFCLIFNHFEDLRRVLDLRPWIFDRSLVVIQPLSSMVDPLTVDLDWCPFFVHVHDIPYSQRTVAVVRYIGNCLGAWLEEVDIARFISWFETVRIRININVTKPLKRALRLRLEQGDEVVVRFFYERLPNFCYLCGKLGHIGQYCDLRFQEHFVDPGSQTPYGAWLRASGPDPRIGSGSVPARPTYIWHGSSSSGLLGSGLQGAHIFGDFLRGSVRWEAVIEKVPVGGSPHQEWLEEVKKRLAIQQGKEKINLSRRLMDERSDSTGPPFLNQVHPGPVINMGRQAHLRGAHSSSKDSVGTSLGPIEVIPDSVVSPRPNSISAAAEKLTDPHLKSLDLFTVELGLGISGHRSRSSVWPLSLPVNEAYVPGGDAAMSLLPLVDVPLDSSFSIAGVVPSGAWRRSGSWWVDSS</sequence>
<keyword evidence="1" id="KW-0479">Metal-binding</keyword>
<reference evidence="3" key="1">
    <citation type="submission" date="2020-06" db="EMBL/GenBank/DDBJ databases">
        <authorList>
            <person name="Li T."/>
            <person name="Hu X."/>
            <person name="Zhang T."/>
            <person name="Song X."/>
            <person name="Zhang H."/>
            <person name="Dai N."/>
            <person name="Sheng W."/>
            <person name="Hou X."/>
            <person name="Wei L."/>
        </authorList>
    </citation>
    <scope>NUCLEOTIDE SEQUENCE</scope>
    <source>
        <strain evidence="3">3651</strain>
        <tissue evidence="3">Leaf</tissue>
    </source>
</reference>
<evidence type="ECO:0000256" key="1">
    <source>
        <dbReference type="PROSITE-ProRule" id="PRU00047"/>
    </source>
</evidence>
<dbReference type="Pfam" id="PF14111">
    <property type="entry name" value="DUF4283"/>
    <property type="match status" value="1"/>
</dbReference>
<dbReference type="InterPro" id="IPR001878">
    <property type="entry name" value="Znf_CCHC"/>
</dbReference>
<dbReference type="PANTHER" id="PTHR31286">
    <property type="entry name" value="GLYCINE-RICH CELL WALL STRUCTURAL PROTEIN 1.8-LIKE"/>
    <property type="match status" value="1"/>
</dbReference>
<feature type="domain" description="CCHC-type" evidence="2">
    <location>
        <begin position="208"/>
        <end position="221"/>
    </location>
</feature>
<dbReference type="PANTHER" id="PTHR31286:SF178">
    <property type="entry name" value="DUF4283 DOMAIN-CONTAINING PROTEIN"/>
    <property type="match status" value="1"/>
</dbReference>
<dbReference type="Pfam" id="PF14392">
    <property type="entry name" value="zf-CCHC_4"/>
    <property type="match status" value="1"/>
</dbReference>
<dbReference type="InterPro" id="IPR040256">
    <property type="entry name" value="At4g02000-like"/>
</dbReference>
<proteinExistence type="predicted"/>
<dbReference type="Proteomes" id="UP001293254">
    <property type="component" value="Unassembled WGS sequence"/>
</dbReference>
<reference evidence="3" key="2">
    <citation type="journal article" date="2024" name="Plant">
        <title>Genomic evolution and insights into agronomic trait innovations of Sesamum species.</title>
        <authorList>
            <person name="Miao H."/>
            <person name="Wang L."/>
            <person name="Qu L."/>
            <person name="Liu H."/>
            <person name="Sun Y."/>
            <person name="Le M."/>
            <person name="Wang Q."/>
            <person name="Wei S."/>
            <person name="Zheng Y."/>
            <person name="Lin W."/>
            <person name="Duan Y."/>
            <person name="Cao H."/>
            <person name="Xiong S."/>
            <person name="Wang X."/>
            <person name="Wei L."/>
            <person name="Li C."/>
            <person name="Ma Q."/>
            <person name="Ju M."/>
            <person name="Zhao R."/>
            <person name="Li G."/>
            <person name="Mu C."/>
            <person name="Tian Q."/>
            <person name="Mei H."/>
            <person name="Zhang T."/>
            <person name="Gao T."/>
            <person name="Zhang H."/>
        </authorList>
    </citation>
    <scope>NUCLEOTIDE SEQUENCE</scope>
    <source>
        <strain evidence="3">3651</strain>
    </source>
</reference>
<dbReference type="AlphaFoldDB" id="A0AAE1XPL8"/>
<dbReference type="PROSITE" id="PS50158">
    <property type="entry name" value="ZF_CCHC"/>
    <property type="match status" value="1"/>
</dbReference>